<evidence type="ECO:0000256" key="1">
    <source>
        <dbReference type="ARBA" id="ARBA00010333"/>
    </source>
</evidence>
<name>A1S4A9_SHEAM</name>
<evidence type="ECO:0000313" key="3">
    <source>
        <dbReference type="EMBL" id="ABL99215.1"/>
    </source>
</evidence>
<dbReference type="PANTHER" id="PTHR35936">
    <property type="entry name" value="MEMBRANE-BOUND LYTIC MUREIN TRANSGLYCOSYLASE F"/>
    <property type="match status" value="1"/>
</dbReference>
<dbReference type="OrthoDB" id="245568at2"/>
<feature type="signal peptide" evidence="2">
    <location>
        <begin position="1"/>
        <end position="23"/>
    </location>
</feature>
<dbReference type="KEGG" id="saz:Sama_1008"/>
<dbReference type="Proteomes" id="UP000009175">
    <property type="component" value="Chromosome"/>
</dbReference>
<dbReference type="eggNOG" id="COG0834">
    <property type="taxonomic scope" value="Bacteria"/>
</dbReference>
<protein>
    <submittedName>
        <fullName evidence="3">Conserved hypothetical amino acid ABC transporter</fullName>
    </submittedName>
</protein>
<organism evidence="3 4">
    <name type="scientific">Shewanella amazonensis (strain ATCC BAA-1098 / SB2B)</name>
    <dbReference type="NCBI Taxonomy" id="326297"/>
    <lineage>
        <taxon>Bacteria</taxon>
        <taxon>Pseudomonadati</taxon>
        <taxon>Pseudomonadota</taxon>
        <taxon>Gammaproteobacteria</taxon>
        <taxon>Alteromonadales</taxon>
        <taxon>Shewanellaceae</taxon>
        <taxon>Shewanella</taxon>
    </lineage>
</organism>
<dbReference type="EMBL" id="CP000507">
    <property type="protein sequence ID" value="ABL99215.1"/>
    <property type="molecule type" value="Genomic_DNA"/>
</dbReference>
<reference evidence="3 4" key="1">
    <citation type="submission" date="2006-12" db="EMBL/GenBank/DDBJ databases">
        <title>Complete sequence of Shewanella amazonensis SB2B.</title>
        <authorList>
            <consortium name="US DOE Joint Genome Institute"/>
            <person name="Copeland A."/>
            <person name="Lucas S."/>
            <person name="Lapidus A."/>
            <person name="Barry K."/>
            <person name="Detter J.C."/>
            <person name="Glavina del Rio T."/>
            <person name="Hammon N."/>
            <person name="Israni S."/>
            <person name="Dalin E."/>
            <person name="Tice H."/>
            <person name="Pitluck S."/>
            <person name="Munk A.C."/>
            <person name="Brettin T."/>
            <person name="Bruce D."/>
            <person name="Han C."/>
            <person name="Tapia R."/>
            <person name="Gilna P."/>
            <person name="Schmutz J."/>
            <person name="Larimer F."/>
            <person name="Land M."/>
            <person name="Hauser L."/>
            <person name="Kyrpides N."/>
            <person name="Mikhailova N."/>
            <person name="Fredrickson J."/>
            <person name="Richardson P."/>
        </authorList>
    </citation>
    <scope>NUCLEOTIDE SEQUENCE [LARGE SCALE GENOMIC DNA]</scope>
    <source>
        <strain evidence="4">ATCC BAA-1098 / SB2B</strain>
    </source>
</reference>
<dbReference type="STRING" id="326297.Sama_1008"/>
<evidence type="ECO:0000313" key="4">
    <source>
        <dbReference type="Proteomes" id="UP000009175"/>
    </source>
</evidence>
<dbReference type="HOGENOM" id="CLU_064076_5_0_6"/>
<keyword evidence="2" id="KW-0732">Signal</keyword>
<evidence type="ECO:0000256" key="2">
    <source>
        <dbReference type="SAM" id="SignalP"/>
    </source>
</evidence>
<sequence>MNRPCLRSVMSIVFLLFSTMVSSNETSIRLAAEDSWPPFADAAGEGLSHRLIAKAFALEGIYVDTLVVPYNRGLILTEQGKVNAVFNVAMQQNTRERFWFGEEPLFVATASFYQLSRNAPLAKDKWSLPKDTRVGIVRGYEYGDEFDRLPNMVLKIVDNQYQLINLLLTDKVDAVVMYDRVAAQFLYTMGVSGEVRAVMANHSSELFLAFDKHNPDSPALADALDKGLRQLKASGEYHSLIAGVTSAPEGLRKTAGGVN</sequence>
<dbReference type="PANTHER" id="PTHR35936:SF25">
    <property type="entry name" value="ABC TRANSPORTER SUBSTRATE-BINDING PROTEIN"/>
    <property type="match status" value="1"/>
</dbReference>
<comment type="similarity">
    <text evidence="1">Belongs to the bacterial solute-binding protein 3 family.</text>
</comment>
<dbReference type="AlphaFoldDB" id="A1S4A9"/>
<proteinExistence type="inferred from homology"/>
<keyword evidence="4" id="KW-1185">Reference proteome</keyword>
<feature type="chain" id="PRO_5002637130" evidence="2">
    <location>
        <begin position="24"/>
        <end position="259"/>
    </location>
</feature>
<dbReference type="Gene3D" id="3.40.190.10">
    <property type="entry name" value="Periplasmic binding protein-like II"/>
    <property type="match status" value="2"/>
</dbReference>
<gene>
    <name evidence="3" type="ordered locus">Sama_1008</name>
</gene>
<accession>A1S4A9</accession>
<dbReference type="SUPFAM" id="SSF53850">
    <property type="entry name" value="Periplasmic binding protein-like II"/>
    <property type="match status" value="1"/>
</dbReference>